<comment type="similarity">
    <text evidence="3">Belongs to the multicopper oxidase family.</text>
</comment>
<feature type="signal peptide" evidence="14">
    <location>
        <begin position="1"/>
        <end position="29"/>
    </location>
</feature>
<dbReference type="Proteomes" id="UP000198967">
    <property type="component" value="Unassembled WGS sequence"/>
</dbReference>
<evidence type="ECO:0000256" key="7">
    <source>
        <dbReference type="ARBA" id="ARBA00022723"/>
    </source>
</evidence>
<organism evidence="17 18">
    <name type="scientific">Pseudonocardia oroxyli</name>
    <dbReference type="NCBI Taxonomy" id="366584"/>
    <lineage>
        <taxon>Bacteria</taxon>
        <taxon>Bacillati</taxon>
        <taxon>Actinomycetota</taxon>
        <taxon>Actinomycetes</taxon>
        <taxon>Pseudonocardiales</taxon>
        <taxon>Pseudonocardiaceae</taxon>
        <taxon>Pseudonocardia</taxon>
    </lineage>
</organism>
<comment type="subunit">
    <text evidence="4">Homotrimer.</text>
</comment>
<dbReference type="InterPro" id="IPR011706">
    <property type="entry name" value="Cu-oxidase_C"/>
</dbReference>
<evidence type="ECO:0000256" key="8">
    <source>
        <dbReference type="ARBA" id="ARBA00022737"/>
    </source>
</evidence>
<protein>
    <recommendedName>
        <fullName evidence="6">Copper-containing nitrite reductase</fullName>
        <ecNumber evidence="5">1.7.2.1</ecNumber>
    </recommendedName>
</protein>
<keyword evidence="9" id="KW-0560">Oxidoreductase</keyword>
<evidence type="ECO:0000256" key="9">
    <source>
        <dbReference type="ARBA" id="ARBA00023002"/>
    </source>
</evidence>
<dbReference type="InterPro" id="IPR045087">
    <property type="entry name" value="Cu-oxidase_fam"/>
</dbReference>
<feature type="region of interest" description="Disordered" evidence="13">
    <location>
        <begin position="38"/>
        <end position="57"/>
    </location>
</feature>
<dbReference type="OrthoDB" id="345021at2"/>
<keyword evidence="10 12" id="KW-0186">Copper</keyword>
<dbReference type="CDD" id="cd04202">
    <property type="entry name" value="CuRO_D2_2dMcoN_like"/>
    <property type="match status" value="1"/>
</dbReference>
<dbReference type="InterPro" id="IPR008972">
    <property type="entry name" value="Cupredoxin"/>
</dbReference>
<gene>
    <name evidence="17" type="ORF">SAMN05216377_10683</name>
</gene>
<evidence type="ECO:0000313" key="17">
    <source>
        <dbReference type="EMBL" id="SDF66836.1"/>
    </source>
</evidence>
<sequence length="472" mass="49366">MDPTSPRPSLLVTAVIAALAALLCVGACAAVVASPRVAGHPHGGSGPRSVSDLTGAVDGPPDVRFTLTARAAPITLPDGSTIDGLTFDGRAPGPELRVRQGLLVEVVLRNESVPEGVTLHWHGLDVPNAQDGVAGVTQDAVPIGGEHVYRFRPQQVGTFWYHSHQDAAATVPRGLFGALVVEPAEPAGSAAADTVLLGHSWPRRGQESIPTVEGSFGAVAPGTRVRARLVNTDSDTQTWTVTGAPFRVVAIDGVDVHGPTDLRDARLRLPAGGRYDVELTAPPGPVAIGVGAASTVLGDGPAPEPPSDGPVFDPLHYGTPAPTPFDAAGPFASDQTLVLDTVVGRSRGIPTVRWTINGRLHDDLPPIRVTEGDLVRVTLRNEGADPHPMHLHGHHALVLSRNGDTATGSPWWTDTLLVEQGQEYVVAFRADNPGIWMDHCHNLTHAAAGMVLHLEYAGVSTPFVVGDANTPE</sequence>
<dbReference type="Pfam" id="PF07732">
    <property type="entry name" value="Cu-oxidase_3"/>
    <property type="match status" value="1"/>
</dbReference>
<evidence type="ECO:0000313" key="18">
    <source>
        <dbReference type="Proteomes" id="UP000198967"/>
    </source>
</evidence>
<keyword evidence="17" id="KW-0167">Capsid protein</keyword>
<evidence type="ECO:0000256" key="10">
    <source>
        <dbReference type="ARBA" id="ARBA00023008"/>
    </source>
</evidence>
<dbReference type="InterPro" id="IPR001287">
    <property type="entry name" value="NO2-reductase_Cu"/>
</dbReference>
<dbReference type="InterPro" id="IPR002355">
    <property type="entry name" value="Cu_oxidase_Cu_BS"/>
</dbReference>
<dbReference type="GO" id="GO:0051301">
    <property type="term" value="P:cell division"/>
    <property type="evidence" value="ECO:0007669"/>
    <property type="project" value="UniProtKB-KW"/>
</dbReference>
<reference evidence="17 18" key="1">
    <citation type="submission" date="2016-10" db="EMBL/GenBank/DDBJ databases">
        <authorList>
            <person name="de Groot N.N."/>
        </authorList>
    </citation>
    <scope>NUCLEOTIDE SEQUENCE [LARGE SCALE GENOMIC DNA]</scope>
    <source>
        <strain evidence="17 18">CGMCC 4.3143</strain>
    </source>
</reference>
<proteinExistence type="inferred from homology"/>
<keyword evidence="18" id="KW-1185">Reference proteome</keyword>
<comment type="cofactor">
    <cofactor evidence="1 12">
        <name>Cu(+)</name>
        <dbReference type="ChEBI" id="CHEBI:49552"/>
    </cofactor>
</comment>
<keyword evidence="17" id="KW-0132">Cell division</keyword>
<evidence type="ECO:0000256" key="3">
    <source>
        <dbReference type="ARBA" id="ARBA00010609"/>
    </source>
</evidence>
<dbReference type="SUPFAM" id="SSF49503">
    <property type="entry name" value="Cupredoxins"/>
    <property type="match status" value="3"/>
</dbReference>
<accession>A0A1G7MYV3</accession>
<keyword evidence="7 12" id="KW-0479">Metal-binding</keyword>
<keyword evidence="8" id="KW-0677">Repeat</keyword>
<dbReference type="PRINTS" id="PR00695">
    <property type="entry name" value="CUNO2RDTASE"/>
</dbReference>
<evidence type="ECO:0000259" key="15">
    <source>
        <dbReference type="Pfam" id="PF07731"/>
    </source>
</evidence>
<evidence type="ECO:0000259" key="16">
    <source>
        <dbReference type="Pfam" id="PF07732"/>
    </source>
</evidence>
<feature type="binding site" description="type 1 copper site" evidence="12">
    <location>
        <position position="162"/>
    </location>
    <ligand>
        <name>Cu cation</name>
        <dbReference type="ChEBI" id="CHEBI:23378"/>
        <label>1</label>
    </ligand>
</feature>
<dbReference type="EMBL" id="FNBE01000006">
    <property type="protein sequence ID" value="SDF66836.1"/>
    <property type="molecule type" value="Genomic_DNA"/>
</dbReference>
<dbReference type="AlphaFoldDB" id="A0A1G7MYV3"/>
<evidence type="ECO:0000256" key="14">
    <source>
        <dbReference type="SAM" id="SignalP"/>
    </source>
</evidence>
<dbReference type="InterPro" id="IPR011707">
    <property type="entry name" value="Cu-oxidase-like_N"/>
</dbReference>
<feature type="binding site" description="type 1 copper site" evidence="12">
    <location>
        <position position="122"/>
    </location>
    <ligand>
        <name>Cu cation</name>
        <dbReference type="ChEBI" id="CHEBI:23378"/>
        <label>1</label>
    </ligand>
</feature>
<dbReference type="PROSITE" id="PS00080">
    <property type="entry name" value="MULTICOPPER_OXIDASE2"/>
    <property type="match status" value="1"/>
</dbReference>
<evidence type="ECO:0000256" key="6">
    <source>
        <dbReference type="ARBA" id="ARBA00017290"/>
    </source>
</evidence>
<dbReference type="GO" id="GO:0050421">
    <property type="term" value="F:nitrite reductase (NO-forming) activity"/>
    <property type="evidence" value="ECO:0007669"/>
    <property type="project" value="UniProtKB-EC"/>
</dbReference>
<evidence type="ECO:0000256" key="1">
    <source>
        <dbReference type="ARBA" id="ARBA00001960"/>
    </source>
</evidence>
<dbReference type="GO" id="GO:0005507">
    <property type="term" value="F:copper ion binding"/>
    <property type="evidence" value="ECO:0007669"/>
    <property type="project" value="InterPro"/>
</dbReference>
<evidence type="ECO:0000256" key="13">
    <source>
        <dbReference type="SAM" id="MobiDB-lite"/>
    </source>
</evidence>
<dbReference type="PANTHER" id="PTHR11709">
    <property type="entry name" value="MULTI-COPPER OXIDASE"/>
    <property type="match status" value="1"/>
</dbReference>
<dbReference type="Gene3D" id="2.60.40.420">
    <property type="entry name" value="Cupredoxins - blue copper proteins"/>
    <property type="match status" value="2"/>
</dbReference>
<feature type="domain" description="Plastocyanin-like" evidence="15">
    <location>
        <begin position="354"/>
        <end position="454"/>
    </location>
</feature>
<dbReference type="PANTHER" id="PTHR11709:SF394">
    <property type="entry name" value="FI03373P-RELATED"/>
    <property type="match status" value="1"/>
</dbReference>
<feature type="chain" id="PRO_5011506481" description="Copper-containing nitrite reductase" evidence="14">
    <location>
        <begin position="30"/>
        <end position="472"/>
    </location>
</feature>
<evidence type="ECO:0000256" key="11">
    <source>
        <dbReference type="ARBA" id="ARBA00049340"/>
    </source>
</evidence>
<dbReference type="RefSeq" id="WP_093081741.1">
    <property type="nucleotide sequence ID" value="NZ_FNBE01000006.1"/>
</dbReference>
<name>A0A1G7MYV3_PSEOR</name>
<keyword evidence="14" id="KW-0732">Signal</keyword>
<evidence type="ECO:0000256" key="5">
    <source>
        <dbReference type="ARBA" id="ARBA00011882"/>
    </source>
</evidence>
<dbReference type="UniPathway" id="UPA00652">
    <property type="reaction ID" value="UER00707"/>
</dbReference>
<dbReference type="Pfam" id="PF07731">
    <property type="entry name" value="Cu-oxidase_2"/>
    <property type="match status" value="1"/>
</dbReference>
<evidence type="ECO:0000256" key="2">
    <source>
        <dbReference type="ARBA" id="ARBA00001973"/>
    </source>
</evidence>
<feature type="domain" description="Plastocyanin-like" evidence="16">
    <location>
        <begin position="75"/>
        <end position="184"/>
    </location>
</feature>
<dbReference type="GO" id="GO:0019333">
    <property type="term" value="P:denitrification pathway"/>
    <property type="evidence" value="ECO:0007669"/>
    <property type="project" value="UniProtKB-UniPathway"/>
</dbReference>
<evidence type="ECO:0000256" key="12">
    <source>
        <dbReference type="PIRSR" id="PIRSR601287-1"/>
    </source>
</evidence>
<comment type="cofactor">
    <cofactor evidence="2 12">
        <name>Cu(2+)</name>
        <dbReference type="ChEBI" id="CHEBI:29036"/>
    </cofactor>
</comment>
<dbReference type="EC" id="1.7.2.1" evidence="5"/>
<keyword evidence="17" id="KW-0131">Cell cycle</keyword>
<comment type="catalytic activity">
    <reaction evidence="11">
        <text>nitric oxide + Fe(III)-[cytochrome c] + H2O = Fe(II)-[cytochrome c] + nitrite + 2 H(+)</text>
        <dbReference type="Rhea" id="RHEA:15233"/>
        <dbReference type="Rhea" id="RHEA-COMP:10350"/>
        <dbReference type="Rhea" id="RHEA-COMP:14399"/>
        <dbReference type="ChEBI" id="CHEBI:15377"/>
        <dbReference type="ChEBI" id="CHEBI:15378"/>
        <dbReference type="ChEBI" id="CHEBI:16301"/>
        <dbReference type="ChEBI" id="CHEBI:16480"/>
        <dbReference type="ChEBI" id="CHEBI:29033"/>
        <dbReference type="ChEBI" id="CHEBI:29034"/>
        <dbReference type="EC" id="1.7.2.1"/>
    </reaction>
</comment>
<dbReference type="STRING" id="366584.SAMN05216377_10683"/>
<keyword evidence="17" id="KW-0946">Virion</keyword>
<evidence type="ECO:0000256" key="4">
    <source>
        <dbReference type="ARBA" id="ARBA00011233"/>
    </source>
</evidence>